<name>A0A026WXC1_OOCBI</name>
<feature type="compositionally biased region" description="Acidic residues" evidence="1">
    <location>
        <begin position="68"/>
        <end position="86"/>
    </location>
</feature>
<evidence type="ECO:0000313" key="2">
    <source>
        <dbReference type="EMBL" id="EZA60483.1"/>
    </source>
</evidence>
<dbReference type="Proteomes" id="UP000053097">
    <property type="component" value="Unassembled WGS sequence"/>
</dbReference>
<evidence type="ECO:0000313" key="3">
    <source>
        <dbReference type="Proteomes" id="UP000053097"/>
    </source>
</evidence>
<accession>A0A026WXC1</accession>
<evidence type="ECO:0000256" key="1">
    <source>
        <dbReference type="SAM" id="MobiDB-lite"/>
    </source>
</evidence>
<feature type="region of interest" description="Disordered" evidence="1">
    <location>
        <begin position="55"/>
        <end position="96"/>
    </location>
</feature>
<dbReference type="OMA" id="NLRDVQS"/>
<proteinExistence type="predicted"/>
<dbReference type="EMBL" id="KK107078">
    <property type="protein sequence ID" value="EZA60483.1"/>
    <property type="molecule type" value="Genomic_DNA"/>
</dbReference>
<dbReference type="AlphaFoldDB" id="A0A026WXC1"/>
<dbReference type="OrthoDB" id="7554297at2759"/>
<reference evidence="2 3" key="1">
    <citation type="journal article" date="2014" name="Curr. Biol.">
        <title>The genome of the clonal raider ant Cerapachys biroi.</title>
        <authorList>
            <person name="Oxley P.R."/>
            <person name="Ji L."/>
            <person name="Fetter-Pruneda I."/>
            <person name="McKenzie S.K."/>
            <person name="Li C."/>
            <person name="Hu H."/>
            <person name="Zhang G."/>
            <person name="Kronauer D.J."/>
        </authorList>
    </citation>
    <scope>NUCLEOTIDE SEQUENCE [LARGE SCALE GENOMIC DNA]</scope>
</reference>
<protein>
    <recommendedName>
        <fullName evidence="4">EKC/KEOPS complex subunit GON7</fullName>
    </recommendedName>
</protein>
<keyword evidence="3" id="KW-1185">Reference proteome</keyword>
<organism evidence="2 3">
    <name type="scientific">Ooceraea biroi</name>
    <name type="common">Clonal raider ant</name>
    <name type="synonym">Cerapachys biroi</name>
    <dbReference type="NCBI Taxonomy" id="2015173"/>
    <lineage>
        <taxon>Eukaryota</taxon>
        <taxon>Metazoa</taxon>
        <taxon>Ecdysozoa</taxon>
        <taxon>Arthropoda</taxon>
        <taxon>Hexapoda</taxon>
        <taxon>Insecta</taxon>
        <taxon>Pterygota</taxon>
        <taxon>Neoptera</taxon>
        <taxon>Endopterygota</taxon>
        <taxon>Hymenoptera</taxon>
        <taxon>Apocrita</taxon>
        <taxon>Aculeata</taxon>
        <taxon>Formicoidea</taxon>
        <taxon>Formicidae</taxon>
        <taxon>Dorylinae</taxon>
        <taxon>Ooceraea</taxon>
    </lineage>
</organism>
<evidence type="ECO:0008006" key="4">
    <source>
        <dbReference type="Google" id="ProtNLM"/>
    </source>
</evidence>
<sequence>MSTPGVRVKIHEDEKCIYEHEVARSNENDLETLLGNLRDVQSRVNNFLTTLIERRDVSGDTSNRATSSDDESISDEEWKEAGDEVEVNPKKCKLSA</sequence>
<gene>
    <name evidence="2" type="ORF">X777_13572</name>
</gene>